<dbReference type="SUPFAM" id="SSF51011">
    <property type="entry name" value="Glycosyl hydrolase domain"/>
    <property type="match status" value="1"/>
</dbReference>
<evidence type="ECO:0000256" key="2">
    <source>
        <dbReference type="ARBA" id="ARBA00007806"/>
    </source>
</evidence>
<dbReference type="Pfam" id="PF01055">
    <property type="entry name" value="Glyco_hydro_31_2nd"/>
    <property type="match status" value="1"/>
</dbReference>
<evidence type="ECO:0000256" key="1">
    <source>
        <dbReference type="ARBA" id="ARBA00004370"/>
    </source>
</evidence>
<dbReference type="Gene3D" id="2.60.40.1180">
    <property type="entry name" value="Golgi alpha-mannosidase II"/>
    <property type="match status" value="2"/>
</dbReference>
<evidence type="ECO:0000313" key="14">
    <source>
        <dbReference type="Proteomes" id="UP000332933"/>
    </source>
</evidence>
<dbReference type="InterPro" id="IPR030458">
    <property type="entry name" value="Glyco_hydro_31_AS"/>
</dbReference>
<dbReference type="GO" id="GO:0030246">
    <property type="term" value="F:carbohydrate binding"/>
    <property type="evidence" value="ECO:0007669"/>
    <property type="project" value="InterPro"/>
</dbReference>
<organism evidence="13 14">
    <name type="scientific">Aphanomyces stellatus</name>
    <dbReference type="NCBI Taxonomy" id="120398"/>
    <lineage>
        <taxon>Eukaryota</taxon>
        <taxon>Sar</taxon>
        <taxon>Stramenopiles</taxon>
        <taxon>Oomycota</taxon>
        <taxon>Saprolegniomycetes</taxon>
        <taxon>Saprolegniales</taxon>
        <taxon>Verrucalvaceae</taxon>
        <taxon>Aphanomyces</taxon>
    </lineage>
</organism>
<gene>
    <name evidence="13" type="primary">Aste57867_19631</name>
    <name evidence="12" type="ORF">As57867_019566</name>
    <name evidence="13" type="ORF">ASTE57867_19631</name>
</gene>
<dbReference type="InterPro" id="IPR044913">
    <property type="entry name" value="P_trefoil_dom_sf"/>
</dbReference>
<dbReference type="CDD" id="cd06602">
    <property type="entry name" value="GH31_MGAM_SI_GAA"/>
    <property type="match status" value="1"/>
</dbReference>
<feature type="compositionally biased region" description="Polar residues" evidence="10">
    <location>
        <begin position="1003"/>
        <end position="1014"/>
    </location>
</feature>
<accession>A0A485LD25</accession>
<protein>
    <submittedName>
        <fullName evidence="13">Aste57867_19631 protein</fullName>
    </submittedName>
</protein>
<dbReference type="SUPFAM" id="SSF51445">
    <property type="entry name" value="(Trans)glycosidases"/>
    <property type="match status" value="1"/>
</dbReference>
<dbReference type="OrthoDB" id="5839090at2759"/>
<evidence type="ECO:0000256" key="3">
    <source>
        <dbReference type="ARBA" id="ARBA00022801"/>
    </source>
</evidence>
<dbReference type="InterPro" id="IPR048395">
    <property type="entry name" value="Glyco_hydro_31_C"/>
</dbReference>
<name>A0A485LD25_9STRA</name>
<dbReference type="Gene3D" id="2.60.40.1760">
    <property type="entry name" value="glycosyl hydrolase (family 31)"/>
    <property type="match status" value="1"/>
</dbReference>
<dbReference type="AlphaFoldDB" id="A0A485LD25"/>
<dbReference type="GO" id="GO:0005975">
    <property type="term" value="P:carbohydrate metabolic process"/>
    <property type="evidence" value="ECO:0007669"/>
    <property type="project" value="InterPro"/>
</dbReference>
<dbReference type="InterPro" id="IPR017853">
    <property type="entry name" value="GH"/>
</dbReference>
<reference evidence="13 14" key="1">
    <citation type="submission" date="2019-03" db="EMBL/GenBank/DDBJ databases">
        <authorList>
            <person name="Gaulin E."/>
            <person name="Dumas B."/>
        </authorList>
    </citation>
    <scope>NUCLEOTIDE SEQUENCE [LARGE SCALE GENOMIC DNA]</scope>
    <source>
        <strain evidence="13">CBS 568.67</strain>
    </source>
</reference>
<evidence type="ECO:0000313" key="13">
    <source>
        <dbReference type="EMBL" id="VFT96331.1"/>
    </source>
</evidence>
<dbReference type="InterPro" id="IPR000322">
    <property type="entry name" value="Glyco_hydro_31_TIM"/>
</dbReference>
<evidence type="ECO:0000259" key="11">
    <source>
        <dbReference type="PROSITE" id="PS51448"/>
    </source>
</evidence>
<dbReference type="Pfam" id="PF21365">
    <property type="entry name" value="Glyco_hydro_31_3rd"/>
    <property type="match status" value="1"/>
</dbReference>
<evidence type="ECO:0000256" key="8">
    <source>
        <dbReference type="PROSITE-ProRule" id="PRU00779"/>
    </source>
</evidence>
<keyword evidence="6" id="KW-0325">Glycoprotein</keyword>
<dbReference type="Gene3D" id="4.10.110.10">
    <property type="entry name" value="Spasmolytic Protein, domain 1"/>
    <property type="match status" value="1"/>
</dbReference>
<feature type="domain" description="P-type" evidence="11">
    <location>
        <begin position="36"/>
        <end position="80"/>
    </location>
</feature>
<comment type="caution">
    <text evidence="8">Lacks conserved residue(s) required for the propagation of feature annotation.</text>
</comment>
<evidence type="ECO:0000256" key="6">
    <source>
        <dbReference type="ARBA" id="ARBA00023180"/>
    </source>
</evidence>
<keyword evidence="7 9" id="KW-0326">Glycosidase</keyword>
<dbReference type="PROSITE" id="PS00129">
    <property type="entry name" value="GLYCOSYL_HYDROL_F31_1"/>
    <property type="match status" value="1"/>
</dbReference>
<sequence length="1027" mass="113067">MRPMTVHGFRYPRARIVLGAIAALMGFHPSVQGSDGLCAHASDAALIDCYPIKPGFPNATEEACLAQGCCWKAASCVFGTHAPPVESTCSVVPLPSRMACRNPYFSVNITDAATCSSIGCCFDAATTSCYQPAVPHGYDLTSWRETSSGYVGTLRLPAGARGPFGNDIPDLVVDVRFDTDARVRVRILDPSFQRYEVPLALHHMTDRRSAVASPTRLYDVSVTPSPFGLAITRRATGAVLFNSTPTGRFNGLIFENQFLELSTAVPSPPRFFGLGEHVGPLLGAAAGDHYTLWTRDRMADRENAHTDAGGDNVYGVYPFYLRVEDETHDDDHPHHAHGLYLFNSNAIEVVALPHAISLRAVGGILDFFVFLGPSAPAVAAQFTALVGRPMLPPYWSLGYHLCRYHYKSLEQVRGVVHKMRAARMPQDTQWTDIDVLDGYYDFTWNNMSFPAAGVRAFIETDLHAHDQHYIPIVDAGIGVSRAADPAYVDGLAQRVFMTDGSNTSALDINRVWPGDVAYPDFFHPNATRYWQAQLTRYFESAPFDGIWLDMNEPSSFCADSDTHPTSCKLPSKVVRSVDTAFPFDPFRQPYVPGQRHGSGNLGTMTASLAAHQFPSLHYNLHSLYGHSELQTTRVAVDAIRKKRSFVLSRSSFAGDGQYAAHWLGDNLATWEDLRFGLTGVLAMNILGMPMVGPDTCGFNWDTTKELCIRWHQAAILYPFLRNHNAADKDQSPVDFDDETTTILRTTLERRYRLLPYLYTQFFRAHVDGVTVVRSLYFEFPSEATIALDRQYLVGPALLVSPVLDDGARNVMAYFPPKTTWFSLWTGHSLQRRPLAESTRVLLDAPLDTIHVHILGGSIVPLQAKAELTTAATRRNPFRLVVAVNSNGLAKGELYVDAGDSLDPVVRNEYTLVEYMGRSNPNSELWLTSAVVHHGYGGPETDVPMDSILFYGASLDGHLSVTCHRANGSACGGTAIVVQNATLHAVVVSNLNVRVAEAFSVNVKQDQAPTSQRPNVWSADVDDLARQP</sequence>
<keyword evidence="3 9" id="KW-0378">Hydrolase</keyword>
<dbReference type="InterPro" id="IPR013780">
    <property type="entry name" value="Glyco_hydro_b"/>
</dbReference>
<evidence type="ECO:0000313" key="12">
    <source>
        <dbReference type="EMBL" id="KAF0688809.1"/>
    </source>
</evidence>
<evidence type="ECO:0000256" key="4">
    <source>
        <dbReference type="ARBA" id="ARBA00023136"/>
    </source>
</evidence>
<dbReference type="PANTHER" id="PTHR22762:SF133">
    <property type="entry name" value="P-TYPE DOMAIN-CONTAINING PROTEIN"/>
    <property type="match status" value="1"/>
</dbReference>
<dbReference type="GO" id="GO:0004553">
    <property type="term" value="F:hydrolase activity, hydrolyzing O-glycosyl compounds"/>
    <property type="evidence" value="ECO:0007669"/>
    <property type="project" value="InterPro"/>
</dbReference>
<keyword evidence="14" id="KW-1185">Reference proteome</keyword>
<dbReference type="CDD" id="cd14752">
    <property type="entry name" value="GH31_N"/>
    <property type="match status" value="1"/>
</dbReference>
<proteinExistence type="inferred from homology"/>
<dbReference type="CDD" id="cd00111">
    <property type="entry name" value="Trefoil"/>
    <property type="match status" value="2"/>
</dbReference>
<reference evidence="12" key="2">
    <citation type="submission" date="2019-06" db="EMBL/GenBank/DDBJ databases">
        <title>Genomics analysis of Aphanomyces spp. identifies a new class of oomycete effector associated with host adaptation.</title>
        <authorList>
            <person name="Gaulin E."/>
        </authorList>
    </citation>
    <scope>NUCLEOTIDE SEQUENCE</scope>
    <source>
        <strain evidence="12">CBS 578.67</strain>
    </source>
</reference>
<comment type="subcellular location">
    <subcellularLocation>
        <location evidence="1">Membrane</location>
    </subcellularLocation>
</comment>
<keyword evidence="5" id="KW-1015">Disulfide bond</keyword>
<comment type="similarity">
    <text evidence="2 9">Belongs to the glycosyl hydrolase 31 family.</text>
</comment>
<evidence type="ECO:0000256" key="10">
    <source>
        <dbReference type="SAM" id="MobiDB-lite"/>
    </source>
</evidence>
<dbReference type="InterPro" id="IPR000519">
    <property type="entry name" value="P_trefoil_dom"/>
</dbReference>
<dbReference type="EMBL" id="VJMH01006651">
    <property type="protein sequence ID" value="KAF0688809.1"/>
    <property type="molecule type" value="Genomic_DNA"/>
</dbReference>
<evidence type="ECO:0000256" key="7">
    <source>
        <dbReference type="ARBA" id="ARBA00023295"/>
    </source>
</evidence>
<dbReference type="SUPFAM" id="SSF74650">
    <property type="entry name" value="Galactose mutarotase-like"/>
    <property type="match status" value="1"/>
</dbReference>
<feature type="region of interest" description="Disordered" evidence="10">
    <location>
        <begin position="1003"/>
        <end position="1027"/>
    </location>
</feature>
<evidence type="ECO:0000256" key="5">
    <source>
        <dbReference type="ARBA" id="ARBA00023157"/>
    </source>
</evidence>
<keyword evidence="4" id="KW-0472">Membrane</keyword>
<feature type="domain" description="P-type" evidence="11">
    <location>
        <begin position="87"/>
        <end position="133"/>
    </location>
</feature>
<dbReference type="InterPro" id="IPR011013">
    <property type="entry name" value="Gal_mutarotase_sf_dom"/>
</dbReference>
<evidence type="ECO:0000256" key="9">
    <source>
        <dbReference type="RuleBase" id="RU361185"/>
    </source>
</evidence>
<dbReference type="PROSITE" id="PS51448">
    <property type="entry name" value="P_TREFOIL_2"/>
    <property type="match status" value="2"/>
</dbReference>
<dbReference type="Proteomes" id="UP000332933">
    <property type="component" value="Unassembled WGS sequence"/>
</dbReference>
<dbReference type="GO" id="GO:0016020">
    <property type="term" value="C:membrane"/>
    <property type="evidence" value="ECO:0007669"/>
    <property type="project" value="UniProtKB-SubCell"/>
</dbReference>
<dbReference type="EMBL" id="CAADRA010006673">
    <property type="protein sequence ID" value="VFT96331.1"/>
    <property type="molecule type" value="Genomic_DNA"/>
</dbReference>
<dbReference type="PANTHER" id="PTHR22762">
    <property type="entry name" value="ALPHA-GLUCOSIDASE"/>
    <property type="match status" value="1"/>
</dbReference>
<dbReference type="Gene3D" id="3.20.20.80">
    <property type="entry name" value="Glycosidases"/>
    <property type="match status" value="1"/>
</dbReference>